<dbReference type="AlphaFoldDB" id="A0A0S4MUF2"/>
<evidence type="ECO:0000313" key="4">
    <source>
        <dbReference type="Proteomes" id="UP000320623"/>
    </source>
</evidence>
<gene>
    <name evidence="3" type="ORF">JGI1_00292</name>
</gene>
<evidence type="ECO:0000313" key="3">
    <source>
        <dbReference type="EMBL" id="CUU01599.1"/>
    </source>
</evidence>
<dbReference type="Proteomes" id="UP000320623">
    <property type="component" value="Unassembled WGS sequence"/>
</dbReference>
<dbReference type="GO" id="GO:0050126">
    <property type="term" value="F:N-carbamoylputrescine amidase activity"/>
    <property type="evidence" value="ECO:0007669"/>
    <property type="project" value="TreeGrafter"/>
</dbReference>
<evidence type="ECO:0000256" key="1">
    <source>
        <dbReference type="ARBA" id="ARBA00022801"/>
    </source>
</evidence>
<protein>
    <submittedName>
        <fullName evidence="3">Predicted amidohydrolase</fullName>
    </submittedName>
</protein>
<dbReference type="InterPro" id="IPR003010">
    <property type="entry name" value="C-N_Hydrolase"/>
</dbReference>
<dbReference type="Pfam" id="PF00795">
    <property type="entry name" value="CN_hydrolase"/>
    <property type="match status" value="1"/>
</dbReference>
<organism evidence="3 4">
    <name type="scientific">Candidatus Thermokryptus mobilis</name>
    <dbReference type="NCBI Taxonomy" id="1643428"/>
    <lineage>
        <taxon>Bacteria</taxon>
        <taxon>Pseudomonadati</taxon>
        <taxon>Candidatus Kryptoniota</taxon>
        <taxon>Candidatus Thermokryptus</taxon>
    </lineage>
</organism>
<dbReference type="InterPro" id="IPR036526">
    <property type="entry name" value="C-N_Hydrolase_sf"/>
</dbReference>
<name>A0A0S4MUF2_9BACT</name>
<dbReference type="CDD" id="cd07586">
    <property type="entry name" value="nitrilase_8"/>
    <property type="match status" value="1"/>
</dbReference>
<accession>A0A0S4MUF2</accession>
<reference evidence="4" key="1">
    <citation type="submission" date="2015-11" db="EMBL/GenBank/DDBJ databases">
        <authorList>
            <person name="Varghese N."/>
        </authorList>
    </citation>
    <scope>NUCLEOTIDE SEQUENCE [LARGE SCALE GENOMIC DNA]</scope>
</reference>
<dbReference type="OrthoDB" id="9803818at2"/>
<dbReference type="InterPro" id="IPR050345">
    <property type="entry name" value="Aliph_Amidase/BUP"/>
</dbReference>
<dbReference type="GO" id="GO:0033388">
    <property type="term" value="P:putrescine biosynthetic process from arginine"/>
    <property type="evidence" value="ECO:0007669"/>
    <property type="project" value="TreeGrafter"/>
</dbReference>
<dbReference type="STRING" id="1643428.GCA_001442855_00279"/>
<feature type="domain" description="CN hydrolase" evidence="2">
    <location>
        <begin position="3"/>
        <end position="250"/>
    </location>
</feature>
<keyword evidence="4" id="KW-1185">Reference proteome</keyword>
<dbReference type="RefSeq" id="WP_140944097.1">
    <property type="nucleotide sequence ID" value="NZ_FAOO01000002.1"/>
</dbReference>
<dbReference type="PANTHER" id="PTHR43674">
    <property type="entry name" value="NITRILASE C965.09-RELATED"/>
    <property type="match status" value="1"/>
</dbReference>
<dbReference type="PANTHER" id="PTHR43674:SF2">
    <property type="entry name" value="BETA-UREIDOPROPIONASE"/>
    <property type="match status" value="1"/>
</dbReference>
<evidence type="ECO:0000259" key="2">
    <source>
        <dbReference type="PROSITE" id="PS50263"/>
    </source>
</evidence>
<proteinExistence type="predicted"/>
<dbReference type="EMBL" id="FAOO01000002">
    <property type="protein sequence ID" value="CUU01599.1"/>
    <property type="molecule type" value="Genomic_DNA"/>
</dbReference>
<sequence length="282" mass="32137">MKHLVAVAQIDCVLGDLRRNIEKHIHYIELAIKEGAKLILFPELSLTGYTLRDINIDIAVNPFKSNVFDDLKKLSREIIIIAGGVEEGESFGIYNSAFVFEDGQIKYVHRKIYPPTYGMFEELRYFSRGDRVRAFDTKIGRIGVLICEDLWHISLPYILAVDGAMVIAGLAASPTRISGASEELTNYKINSEHHKTYARLLSVYLLFSNRVGYEDGVNFWGGSEVVNSDGEVIAVAKLFDEDLIFAEIDYNTIKRSRQFSRHFIDEDPYLFERELKRILGSK</sequence>
<dbReference type="SUPFAM" id="SSF56317">
    <property type="entry name" value="Carbon-nitrogen hydrolase"/>
    <property type="match status" value="1"/>
</dbReference>
<dbReference type="Gene3D" id="3.60.110.10">
    <property type="entry name" value="Carbon-nitrogen hydrolase"/>
    <property type="match status" value="1"/>
</dbReference>
<dbReference type="PROSITE" id="PS50263">
    <property type="entry name" value="CN_HYDROLASE"/>
    <property type="match status" value="1"/>
</dbReference>
<keyword evidence="1 3" id="KW-0378">Hydrolase</keyword>